<protein>
    <submittedName>
        <fullName evidence="12">Putative membrane protein</fullName>
    </submittedName>
</protein>
<evidence type="ECO:0000256" key="9">
    <source>
        <dbReference type="ARBA" id="ARBA00023284"/>
    </source>
</evidence>
<organism evidence="12 13">
    <name type="scientific">Thermosporothrix hazakensis</name>
    <dbReference type="NCBI Taxonomy" id="644383"/>
    <lineage>
        <taxon>Bacteria</taxon>
        <taxon>Bacillati</taxon>
        <taxon>Chloroflexota</taxon>
        <taxon>Ktedonobacteria</taxon>
        <taxon>Ktedonobacterales</taxon>
        <taxon>Thermosporotrichaceae</taxon>
        <taxon>Thermosporothrix</taxon>
    </lineage>
</organism>
<evidence type="ECO:0000256" key="10">
    <source>
        <dbReference type="SAM" id="Phobius"/>
    </source>
</evidence>
<dbReference type="GO" id="GO:0048038">
    <property type="term" value="F:quinone binding"/>
    <property type="evidence" value="ECO:0007669"/>
    <property type="project" value="UniProtKB-KW"/>
</dbReference>
<comment type="similarity">
    <text evidence="2">Belongs to the VKOR family.</text>
</comment>
<name>A0A326UBN0_THEHA</name>
<feature type="transmembrane region" description="Helical" evidence="10">
    <location>
        <begin position="116"/>
        <end position="140"/>
    </location>
</feature>
<dbReference type="EMBL" id="QKUF01000003">
    <property type="protein sequence ID" value="PZW32979.1"/>
    <property type="molecule type" value="Genomic_DNA"/>
</dbReference>
<keyword evidence="4" id="KW-0874">Quinone</keyword>
<dbReference type="InterPro" id="IPR038354">
    <property type="entry name" value="VKOR_sf"/>
</dbReference>
<feature type="transmembrane region" description="Helical" evidence="10">
    <location>
        <begin position="62"/>
        <end position="81"/>
    </location>
</feature>
<feature type="transmembrane region" description="Helical" evidence="10">
    <location>
        <begin position="90"/>
        <end position="110"/>
    </location>
</feature>
<dbReference type="PANTHER" id="PTHR34573:SF1">
    <property type="entry name" value="VITAMIN K EPOXIDE REDUCTASE DOMAIN-CONTAINING PROTEIN"/>
    <property type="match status" value="1"/>
</dbReference>
<evidence type="ECO:0000256" key="3">
    <source>
        <dbReference type="ARBA" id="ARBA00022692"/>
    </source>
</evidence>
<keyword evidence="3 10" id="KW-0812">Transmembrane</keyword>
<evidence type="ECO:0000256" key="1">
    <source>
        <dbReference type="ARBA" id="ARBA00004141"/>
    </source>
</evidence>
<keyword evidence="6" id="KW-0560">Oxidoreductase</keyword>
<evidence type="ECO:0000256" key="4">
    <source>
        <dbReference type="ARBA" id="ARBA00022719"/>
    </source>
</evidence>
<sequence>MKRSIGQLLLFVLSIAGLAISAYLVYVHFDSKALVCSNSGYVNCESVLTSSRAFVPGTRIPIAYMGVVWFVVSGVIAFLAWKIWPQKRGLLITQLAWAICGILSVLYLVYLEIVVLNAICAWCTAVHVIILAMLLLNVILFTRTDADEEYELEEEDTPSLSSAHK</sequence>
<dbReference type="RefSeq" id="WP_111320481.1">
    <property type="nucleotide sequence ID" value="NZ_BIFX01000001.1"/>
</dbReference>
<keyword evidence="5 10" id="KW-1133">Transmembrane helix</keyword>
<accession>A0A326UBN0</accession>
<evidence type="ECO:0000256" key="5">
    <source>
        <dbReference type="ARBA" id="ARBA00022989"/>
    </source>
</evidence>
<keyword evidence="9" id="KW-0676">Redox-active center</keyword>
<evidence type="ECO:0000313" key="13">
    <source>
        <dbReference type="Proteomes" id="UP000248806"/>
    </source>
</evidence>
<proteinExistence type="inferred from homology"/>
<keyword evidence="7 10" id="KW-0472">Membrane</keyword>
<feature type="domain" description="Vitamin K epoxide reductase" evidence="11">
    <location>
        <begin position="3"/>
        <end position="141"/>
    </location>
</feature>
<dbReference type="AlphaFoldDB" id="A0A326UBN0"/>
<reference evidence="12 13" key="1">
    <citation type="submission" date="2018-06" db="EMBL/GenBank/DDBJ databases">
        <title>Genomic Encyclopedia of Archaeal and Bacterial Type Strains, Phase II (KMG-II): from individual species to whole genera.</title>
        <authorList>
            <person name="Goeker M."/>
        </authorList>
    </citation>
    <scope>NUCLEOTIDE SEQUENCE [LARGE SCALE GENOMIC DNA]</scope>
    <source>
        <strain evidence="12 13">ATCC BAA-1881</strain>
    </source>
</reference>
<keyword evidence="8" id="KW-1015">Disulfide bond</keyword>
<dbReference type="OrthoDB" id="9783799at2"/>
<evidence type="ECO:0000256" key="7">
    <source>
        <dbReference type="ARBA" id="ARBA00023136"/>
    </source>
</evidence>
<dbReference type="GO" id="GO:0016020">
    <property type="term" value="C:membrane"/>
    <property type="evidence" value="ECO:0007669"/>
    <property type="project" value="UniProtKB-SubCell"/>
</dbReference>
<dbReference type="PANTHER" id="PTHR34573">
    <property type="entry name" value="VKC DOMAIN-CONTAINING PROTEIN"/>
    <property type="match status" value="1"/>
</dbReference>
<evidence type="ECO:0000256" key="8">
    <source>
        <dbReference type="ARBA" id="ARBA00023157"/>
    </source>
</evidence>
<evidence type="ECO:0000259" key="11">
    <source>
        <dbReference type="SMART" id="SM00756"/>
    </source>
</evidence>
<gene>
    <name evidence="12" type="ORF">EI42_01525</name>
</gene>
<evidence type="ECO:0000313" key="12">
    <source>
        <dbReference type="EMBL" id="PZW32979.1"/>
    </source>
</evidence>
<evidence type="ECO:0000256" key="6">
    <source>
        <dbReference type="ARBA" id="ARBA00023002"/>
    </source>
</evidence>
<keyword evidence="13" id="KW-1185">Reference proteome</keyword>
<dbReference type="CDD" id="cd12918">
    <property type="entry name" value="VKOR_arc"/>
    <property type="match status" value="1"/>
</dbReference>
<dbReference type="GO" id="GO:0016491">
    <property type="term" value="F:oxidoreductase activity"/>
    <property type="evidence" value="ECO:0007669"/>
    <property type="project" value="UniProtKB-KW"/>
</dbReference>
<comment type="subcellular location">
    <subcellularLocation>
        <location evidence="1">Membrane</location>
        <topology evidence="1">Multi-pass membrane protein</topology>
    </subcellularLocation>
</comment>
<dbReference type="Pfam" id="PF07884">
    <property type="entry name" value="VKOR"/>
    <property type="match status" value="1"/>
</dbReference>
<dbReference type="Proteomes" id="UP000248806">
    <property type="component" value="Unassembled WGS sequence"/>
</dbReference>
<dbReference type="InterPro" id="IPR012932">
    <property type="entry name" value="VKOR"/>
</dbReference>
<evidence type="ECO:0000256" key="2">
    <source>
        <dbReference type="ARBA" id="ARBA00006214"/>
    </source>
</evidence>
<dbReference type="Gene3D" id="1.20.1440.130">
    <property type="entry name" value="VKOR domain"/>
    <property type="match status" value="1"/>
</dbReference>
<dbReference type="SMART" id="SM00756">
    <property type="entry name" value="VKc"/>
    <property type="match status" value="1"/>
</dbReference>
<comment type="caution">
    <text evidence="12">The sequence shown here is derived from an EMBL/GenBank/DDBJ whole genome shotgun (WGS) entry which is preliminary data.</text>
</comment>